<evidence type="ECO:0000313" key="4">
    <source>
        <dbReference type="Proteomes" id="UP000248044"/>
    </source>
</evidence>
<dbReference type="Pfam" id="PF01927">
    <property type="entry name" value="Mut7-C"/>
    <property type="match status" value="1"/>
</dbReference>
<feature type="domain" description="Mut7-C RNAse" evidence="2">
    <location>
        <begin position="4"/>
        <end position="135"/>
    </location>
</feature>
<dbReference type="RefSeq" id="WP_110270227.1">
    <property type="nucleotide sequence ID" value="NZ_CP029289.2"/>
</dbReference>
<dbReference type="OrthoDB" id="1266at2157"/>
<dbReference type="PANTHER" id="PTHR39081">
    <property type="entry name" value="MUT7-C DOMAIN-CONTAINING PROTEIN"/>
    <property type="match status" value="1"/>
</dbReference>
<reference evidence="3 4" key="1">
    <citation type="submission" date="2018-05" db="EMBL/GenBank/DDBJ databases">
        <title>Complete Genome Sequences of Extremely Thermoacidophilic, Metal-Mobilizing Type-Strain Members of the Archaeal Family Sulfolobaceae: Acidianus brierleyi DSM-1651T, Acidianus sulfidivorans DSM-18786T, Metallosphaera hakonensis DSM-7519T, and Metallosphaera prunae DSM-10039T.</title>
        <authorList>
            <person name="Counts J.A."/>
            <person name="Kelly R.M."/>
        </authorList>
    </citation>
    <scope>NUCLEOTIDE SEQUENCE [LARGE SCALE GENOMIC DNA]</scope>
    <source>
        <strain evidence="3 4">DSM 1651</strain>
    </source>
</reference>
<dbReference type="Gene3D" id="3.40.50.1010">
    <property type="entry name" value="5'-nuclease"/>
    <property type="match status" value="1"/>
</dbReference>
<dbReference type="InterPro" id="IPR002782">
    <property type="entry name" value="Mut7-C_RNAse_dom"/>
</dbReference>
<feature type="region of interest" description="Disordered" evidence="1">
    <location>
        <begin position="146"/>
        <end position="177"/>
    </location>
</feature>
<feature type="compositionally biased region" description="Polar residues" evidence="1">
    <location>
        <begin position="165"/>
        <end position="177"/>
    </location>
</feature>
<keyword evidence="4" id="KW-1185">Reference proteome</keyword>
<feature type="compositionally biased region" description="Basic and acidic residues" evidence="1">
    <location>
        <begin position="146"/>
        <end position="164"/>
    </location>
</feature>
<protein>
    <recommendedName>
        <fullName evidence="2">Mut7-C RNAse domain-containing protein</fullName>
    </recommendedName>
</protein>
<organism evidence="3 4">
    <name type="scientific">Acidianus brierleyi</name>
    <dbReference type="NCBI Taxonomy" id="41673"/>
    <lineage>
        <taxon>Archaea</taxon>
        <taxon>Thermoproteota</taxon>
        <taxon>Thermoprotei</taxon>
        <taxon>Sulfolobales</taxon>
        <taxon>Sulfolobaceae</taxon>
        <taxon>Acidianus</taxon>
    </lineage>
</organism>
<accession>A0A2U9IEF2</accession>
<gene>
    <name evidence="3" type="ORF">DFR85_06785</name>
</gene>
<dbReference type="PANTHER" id="PTHR39081:SF1">
    <property type="entry name" value="MUT7-C RNASE DOMAIN-CONTAINING PROTEIN"/>
    <property type="match status" value="1"/>
</dbReference>
<evidence type="ECO:0000313" key="3">
    <source>
        <dbReference type="EMBL" id="AWR94346.1"/>
    </source>
</evidence>
<dbReference type="GeneID" id="36831847"/>
<dbReference type="SUPFAM" id="SSF88723">
    <property type="entry name" value="PIN domain-like"/>
    <property type="match status" value="1"/>
</dbReference>
<evidence type="ECO:0000256" key="1">
    <source>
        <dbReference type="SAM" id="MobiDB-lite"/>
    </source>
</evidence>
<proteinExistence type="predicted"/>
<dbReference type="EMBL" id="CP029289">
    <property type="protein sequence ID" value="AWR94346.1"/>
    <property type="molecule type" value="Genomic_DNA"/>
</dbReference>
<sequence length="177" mass="20820">MPIQKFIVDAMLGRLARWLRILGYDTLYDNSYEDWKIIKISQEQNRIIITRDRGLCNRAKKKNLQCFFVDPDYDLIDILAQMSKKYKIDLHVNIEATRCAECNGILLKTGENKWQCTRCRKEYWKGKHWKSIEEILIKARSKIEDNELSKNRRSESRGGKETSKNSKTSNNAEARAT</sequence>
<dbReference type="Proteomes" id="UP000248044">
    <property type="component" value="Chromosome"/>
</dbReference>
<name>A0A2U9IEF2_9CREN</name>
<dbReference type="KEGG" id="abri:DFR85_06785"/>
<dbReference type="InterPro" id="IPR029060">
    <property type="entry name" value="PIN-like_dom_sf"/>
</dbReference>
<evidence type="ECO:0000259" key="2">
    <source>
        <dbReference type="Pfam" id="PF01927"/>
    </source>
</evidence>
<dbReference type="AlphaFoldDB" id="A0A2U9IEF2"/>